<protein>
    <recommendedName>
        <fullName evidence="8">Man(5)GlcNAc(2)-PP-dolichol translocation protein RFT1</fullName>
    </recommendedName>
</protein>
<evidence type="ECO:0000256" key="10">
    <source>
        <dbReference type="SAM" id="MobiDB-lite"/>
    </source>
</evidence>
<evidence type="ECO:0000256" key="3">
    <source>
        <dbReference type="ARBA" id="ARBA00010288"/>
    </source>
</evidence>
<dbReference type="Proteomes" id="UP000002668">
    <property type="component" value="Genome"/>
</dbReference>
<dbReference type="Pfam" id="PF04506">
    <property type="entry name" value="Rft-1"/>
    <property type="match status" value="1"/>
</dbReference>
<evidence type="ECO:0000256" key="4">
    <source>
        <dbReference type="ARBA" id="ARBA00022692"/>
    </source>
</evidence>
<evidence type="ECO:0000259" key="13">
    <source>
        <dbReference type="Pfam" id="PF23566"/>
    </source>
</evidence>
<evidence type="ECO:0000256" key="9">
    <source>
        <dbReference type="ARBA" id="ARBA00045912"/>
    </source>
</evidence>
<evidence type="ECO:0000256" key="7">
    <source>
        <dbReference type="ARBA" id="ARBA00023136"/>
    </source>
</evidence>
<comment type="subcellular location">
    <subcellularLocation>
        <location evidence="1">Endoplasmic reticulum membrane</location>
        <topology evidence="1">Multi-pass membrane protein</topology>
    </subcellularLocation>
</comment>
<evidence type="ECO:0000256" key="5">
    <source>
        <dbReference type="ARBA" id="ARBA00022824"/>
    </source>
</evidence>
<feature type="transmembrane region" description="Helical" evidence="11">
    <location>
        <begin position="401"/>
        <end position="423"/>
    </location>
</feature>
<keyword evidence="7 11" id="KW-0472">Membrane</keyword>
<evidence type="ECO:0000256" key="8">
    <source>
        <dbReference type="ARBA" id="ARBA00044793"/>
    </source>
</evidence>
<dbReference type="InterPro" id="IPR003695">
    <property type="entry name" value="Ppx_GppA_N"/>
</dbReference>
<dbReference type="GeneID" id="13281859"/>
<feature type="compositionally biased region" description="Basic and acidic residues" evidence="10">
    <location>
        <begin position="301"/>
        <end position="319"/>
    </location>
</feature>
<feature type="domain" description="RTG2 C-terminal" evidence="13">
    <location>
        <begin position="966"/>
        <end position="1176"/>
    </location>
</feature>
<evidence type="ECO:0000259" key="12">
    <source>
        <dbReference type="Pfam" id="PF02541"/>
    </source>
</evidence>
<feature type="transmembrane region" description="Helical" evidence="11">
    <location>
        <begin position="335"/>
        <end position="360"/>
    </location>
</feature>
<dbReference type="Gene3D" id="3.30.420.150">
    <property type="entry name" value="Exopolyphosphatase. Domain 2"/>
    <property type="match status" value="1"/>
</dbReference>
<dbReference type="GO" id="GO:0005789">
    <property type="term" value="C:endoplasmic reticulum membrane"/>
    <property type="evidence" value="ECO:0007669"/>
    <property type="project" value="UniProtKB-SubCell"/>
</dbReference>
<keyword evidence="15" id="KW-1185">Reference proteome</keyword>
<dbReference type="InterPro" id="IPR057512">
    <property type="entry name" value="RTG2_C"/>
</dbReference>
<reference evidence="15" key="1">
    <citation type="journal article" date="2011" name="Nat. Commun.">
        <title>Effector diversification within compartments of the Leptosphaeria maculans genome affected by Repeat-Induced Point mutations.</title>
        <authorList>
            <person name="Rouxel T."/>
            <person name="Grandaubert J."/>
            <person name="Hane J.K."/>
            <person name="Hoede C."/>
            <person name="van de Wouw A.P."/>
            <person name="Couloux A."/>
            <person name="Dominguez V."/>
            <person name="Anthouard V."/>
            <person name="Bally P."/>
            <person name="Bourras S."/>
            <person name="Cozijnsen A.J."/>
            <person name="Ciuffetti L.M."/>
            <person name="Degrave A."/>
            <person name="Dilmaghani A."/>
            <person name="Duret L."/>
            <person name="Fudal I."/>
            <person name="Goodwin S.B."/>
            <person name="Gout L."/>
            <person name="Glaser N."/>
            <person name="Linglin J."/>
            <person name="Kema G.H.J."/>
            <person name="Lapalu N."/>
            <person name="Lawrence C.B."/>
            <person name="May K."/>
            <person name="Meyer M."/>
            <person name="Ollivier B."/>
            <person name="Poulain J."/>
            <person name="Schoch C.L."/>
            <person name="Simon A."/>
            <person name="Spatafora J.W."/>
            <person name="Stachowiak A."/>
            <person name="Turgeon B.G."/>
            <person name="Tyler B.M."/>
            <person name="Vincent D."/>
            <person name="Weissenbach J."/>
            <person name="Amselem J."/>
            <person name="Quesneville H."/>
            <person name="Oliver R.P."/>
            <person name="Wincker P."/>
            <person name="Balesdent M.-H."/>
            <person name="Howlett B.J."/>
        </authorList>
    </citation>
    <scope>NUCLEOTIDE SEQUENCE [LARGE SCALE GENOMIC DNA]</scope>
    <source>
        <strain evidence="15">JN3 / isolate v23.1.3 / race Av1-4-5-6-7-8</strain>
    </source>
</reference>
<dbReference type="PANTHER" id="PTHR13117">
    <property type="entry name" value="ENDOPLASMIC RETICULUM MULTISPAN TRANSMEMBRANE PROTEIN-RELATED"/>
    <property type="match status" value="1"/>
</dbReference>
<dbReference type="OMA" id="IFLCERY"/>
<dbReference type="SUPFAM" id="SSF53067">
    <property type="entry name" value="Actin-like ATPase domain"/>
    <property type="match status" value="2"/>
</dbReference>
<dbReference type="GO" id="GO:0034203">
    <property type="term" value="P:glycolipid translocation"/>
    <property type="evidence" value="ECO:0007669"/>
    <property type="project" value="TreeGrafter"/>
</dbReference>
<comment type="function">
    <text evidence="9">Intramembrane glycolipid transporter that operates in the biosynthetic pathway of dolichol-linked oligosaccharides, the glycan precursors employed in protein asparagine (N)-glycosylation. The sequential addition of sugars to dolichol pyrophosphate produces dolichol-linked oligosaccharides containing fourteen sugars, including two GlcNAcs, nine mannoses and three glucoses. Once assembled, the oligosaccharide is transferred from the lipid to nascent proteins by oligosaccharyltransferases. The assembly of dolichol-linked oligosaccharides begins on the cytosolic side of the endoplasmic reticulum membrane and finishes in its lumen. RFT1 could mediate the translocation of the cytosolically oriented intermediate DolPP-GlcNAc2Man5, produced by ALG11, into the ER lumen where dolichol-linked oligosaccharides assembly continues. However, the intramembrane lipid transporter activity could not be confirmed in vitro.</text>
</comment>
<feature type="transmembrane region" description="Helical" evidence="11">
    <location>
        <begin position="497"/>
        <end position="520"/>
    </location>
</feature>
<accession>E4ZWH0</accession>
<dbReference type="STRING" id="985895.E4ZWH0"/>
<keyword evidence="5" id="KW-0256">Endoplasmic reticulum</keyword>
<dbReference type="AlphaFoldDB" id="E4ZWH0"/>
<evidence type="ECO:0000313" key="14">
    <source>
        <dbReference type="EMBL" id="CBX95946.1"/>
    </source>
</evidence>
<evidence type="ECO:0000256" key="6">
    <source>
        <dbReference type="ARBA" id="ARBA00022989"/>
    </source>
</evidence>
<dbReference type="VEuPathDB" id="FungiDB:LEMA_P030980.1"/>
<proteinExistence type="inferred from homology"/>
<evidence type="ECO:0000256" key="11">
    <source>
        <dbReference type="SAM" id="Phobius"/>
    </source>
</evidence>
<dbReference type="Pfam" id="PF23566">
    <property type="entry name" value="RTG2_C"/>
    <property type="match status" value="1"/>
</dbReference>
<dbReference type="Pfam" id="PF02541">
    <property type="entry name" value="Ppx-GppA"/>
    <property type="match status" value="1"/>
</dbReference>
<dbReference type="InParanoid" id="E4ZWH0"/>
<dbReference type="eggNOG" id="KOG2864">
    <property type="taxonomic scope" value="Eukaryota"/>
</dbReference>
<dbReference type="OrthoDB" id="2014654at2759"/>
<gene>
    <name evidence="14" type="ORF">LEMA_P030980.1</name>
</gene>
<feature type="transmembrane region" description="Helical" evidence="11">
    <location>
        <begin position="372"/>
        <end position="394"/>
    </location>
</feature>
<dbReference type="GO" id="GO:0006488">
    <property type="term" value="P:dolichol-linked oligosaccharide biosynthetic process"/>
    <property type="evidence" value="ECO:0007669"/>
    <property type="project" value="InterPro"/>
</dbReference>
<keyword evidence="4 11" id="KW-0812">Transmembrane</keyword>
<feature type="domain" description="Ppx/GppA phosphatase N-terminal" evidence="12">
    <location>
        <begin position="656"/>
        <end position="957"/>
    </location>
</feature>
<feature type="region of interest" description="Disordered" evidence="10">
    <location>
        <begin position="299"/>
        <end position="319"/>
    </location>
</feature>
<feature type="transmembrane region" description="Helical" evidence="11">
    <location>
        <begin position="81"/>
        <end position="102"/>
    </location>
</feature>
<dbReference type="Gene3D" id="3.30.420.40">
    <property type="match status" value="1"/>
</dbReference>
<keyword evidence="6 11" id="KW-1133">Transmembrane helix</keyword>
<evidence type="ECO:0000256" key="2">
    <source>
        <dbReference type="ARBA" id="ARBA00004922"/>
    </source>
</evidence>
<dbReference type="HOGENOM" id="CLU_272858_0_0_1"/>
<evidence type="ECO:0000313" key="15">
    <source>
        <dbReference type="Proteomes" id="UP000002668"/>
    </source>
</evidence>
<dbReference type="FunFam" id="3.30.420.40:FF:000191">
    <property type="entry name" value="Retrograde regulation protein 2"/>
    <property type="match status" value="1"/>
</dbReference>
<sequence length="1182" mass="128950">MSNAILSASAKGATFLILLQVASRALTFAVNQVLLRFLEPKLLGVSAQLELFSISVLYFARESLRVALQRQAHGTQAVVNLSYLAVGLGTPLAYGLAIAWMRSDYPNVPYFTEALILYCLATFLELLSEPAFSAVQQKLLYKTRASAESSATLVRCLGTCGSAILASWAGLDIGVLPFAVGQLAYALTLVVVYSYQTWPVARTDGFSLFPVKVASTEEDPALLDYFSAPLLQLTGSLTLQSSLKYVLTQGDSLLIAALASLADQGAYALASNYGGLIARMLFQPIEESSRNMFAKLCADTESPRSTKETKKSMQKEEQKQNLGQASRVLTTILRLYLIISLFAVTLGPVLAPTLLSIVAGRKWSATSASQVLSTYCFYIPFLAINGVTEGFVAAVATNKELYAQSVSMGIFFFLFAGSAWFFIGQLELGGSGVVLANIVNMGLRSIWNIWFIKSFFGRRESGFSVLGTLPSLTAAAPAAVVPALMRTKPGIRFLSRFGVVGELVSMGVIGGVYVLHVLWFERRFLRDCYLMLRPSGTAPARQKPETQPFKALATSPNTVPALAHEQAAEANEPPQVVTKHAERFCGSHRLCALQYHCTVHTKYASGFPRLQKSRVGRSKCAMDGDESRYYHGLVDMGSNGIRFSITNLTPATQRILPPVYLDRAAISLYDAQYANGSVVPIPEATIQQVLKGFRRFKSTCKDFGVPEHQIRVVATEATRKASNSEEFRAKIKQATGWTVELLPKEMEGRIGAFGVASSYENVTGLMMDLGGGSTQLTWITTQDGEVTMSEKGSVSLPYGAAALSRRLEAAGRPSSQSFKAFESEVVADLQNAVQAIQIPQSLLERSNSPEGLSLFLSGGGFRGWGFILMSKHAIRPYPIPIINGFRTTHDLFHDTEAVQAAVQKEDTPDIFRVSARRASQVVAVGFLVTCLSRALPSIMDVHFCQGGVREGVYFADMDPVVRKDPPLVTATRPYAPQSAPLLANLMMEAIAPPPRAPQQLIFSRSLVEAFVQGMFAHMANTKDLRSGSALRSTTTGIFSAAHGLSHEQRAMLAILLCERYGGYGSLSPTEQDFYRRMLQLVPDGMEWWCMYLGRIAAVIASVYPAGLVREERLGLKVQWVMTKKDKEKLCIDFGFVKELDELDEGLFGSLEKVSKAGKKKNWMGGGGYKVMVIVNGHELAEE</sequence>
<dbReference type="InterPro" id="IPR007594">
    <property type="entry name" value="RFT1"/>
</dbReference>
<evidence type="ECO:0000256" key="1">
    <source>
        <dbReference type="ARBA" id="ARBA00004477"/>
    </source>
</evidence>
<feature type="transmembrane region" description="Helical" evidence="11">
    <location>
        <begin position="463"/>
        <end position="485"/>
    </location>
</feature>
<dbReference type="InterPro" id="IPR043129">
    <property type="entry name" value="ATPase_NBD"/>
</dbReference>
<dbReference type="EMBL" id="FP929127">
    <property type="protein sequence ID" value="CBX95946.1"/>
    <property type="molecule type" value="Genomic_DNA"/>
</dbReference>
<feature type="transmembrane region" description="Helical" evidence="11">
    <location>
        <begin position="175"/>
        <end position="195"/>
    </location>
</feature>
<dbReference type="PANTHER" id="PTHR13117:SF5">
    <property type="entry name" value="PROTEIN RFT1 HOMOLOG"/>
    <property type="match status" value="1"/>
</dbReference>
<feature type="transmembrane region" description="Helical" evidence="11">
    <location>
        <begin position="43"/>
        <end position="60"/>
    </location>
</feature>
<organism evidence="15">
    <name type="scientific">Leptosphaeria maculans (strain JN3 / isolate v23.1.3 / race Av1-4-5-6-7-8)</name>
    <name type="common">Blackleg fungus</name>
    <name type="synonym">Phoma lingam</name>
    <dbReference type="NCBI Taxonomy" id="985895"/>
    <lineage>
        <taxon>Eukaryota</taxon>
        <taxon>Fungi</taxon>
        <taxon>Dikarya</taxon>
        <taxon>Ascomycota</taxon>
        <taxon>Pezizomycotina</taxon>
        <taxon>Dothideomycetes</taxon>
        <taxon>Pleosporomycetidae</taxon>
        <taxon>Pleosporales</taxon>
        <taxon>Pleosporineae</taxon>
        <taxon>Leptosphaeriaceae</taxon>
        <taxon>Plenodomus</taxon>
        <taxon>Plenodomus lingam/Leptosphaeria maculans species complex</taxon>
    </lineage>
</organism>
<name>E4ZWH0_LEPMJ</name>
<comment type="similarity">
    <text evidence="3">Belongs to the RFT1 family.</text>
</comment>
<comment type="pathway">
    <text evidence="2">Protein modification; protein glycosylation.</text>
</comment>